<dbReference type="NCBIfam" id="TIGR00198">
    <property type="entry name" value="cat_per_HPI"/>
    <property type="match status" value="1"/>
</dbReference>
<dbReference type="GO" id="GO:0046872">
    <property type="term" value="F:metal ion binding"/>
    <property type="evidence" value="ECO:0007669"/>
    <property type="project" value="UniProtKB-KW"/>
</dbReference>
<keyword evidence="6 10" id="KW-0376">Hydrogen peroxide</keyword>
<keyword evidence="4 10" id="KW-0560">Oxidoreductase</keyword>
<evidence type="ECO:0000256" key="4">
    <source>
        <dbReference type="ARBA" id="ARBA00023002"/>
    </source>
</evidence>
<feature type="active site" description="Proton acceptor" evidence="10">
    <location>
        <position position="102"/>
    </location>
</feature>
<dbReference type="AlphaFoldDB" id="A0A916TPD5"/>
<organism evidence="14 15">
    <name type="scientific">Novosphingobium endophyticum</name>
    <dbReference type="NCBI Taxonomy" id="1955250"/>
    <lineage>
        <taxon>Bacteria</taxon>
        <taxon>Pseudomonadati</taxon>
        <taxon>Pseudomonadota</taxon>
        <taxon>Alphaproteobacteria</taxon>
        <taxon>Sphingomonadales</taxon>
        <taxon>Sphingomonadaceae</taxon>
        <taxon>Novosphingobium</taxon>
    </lineage>
</organism>
<dbReference type="InterPro" id="IPR000763">
    <property type="entry name" value="Catalase_peroxidase"/>
</dbReference>
<dbReference type="Proteomes" id="UP000608154">
    <property type="component" value="Unassembled WGS sequence"/>
</dbReference>
<dbReference type="GO" id="GO:0070301">
    <property type="term" value="P:cellular response to hydrogen peroxide"/>
    <property type="evidence" value="ECO:0007669"/>
    <property type="project" value="TreeGrafter"/>
</dbReference>
<dbReference type="GO" id="GO:0020037">
    <property type="term" value="F:heme binding"/>
    <property type="evidence" value="ECO:0007669"/>
    <property type="project" value="InterPro"/>
</dbReference>
<dbReference type="FunFam" id="1.10.520.10:FF:000002">
    <property type="entry name" value="Catalase-peroxidase"/>
    <property type="match status" value="1"/>
</dbReference>
<evidence type="ECO:0000256" key="1">
    <source>
        <dbReference type="ARBA" id="ARBA00022559"/>
    </source>
</evidence>
<dbReference type="InterPro" id="IPR010255">
    <property type="entry name" value="Haem_peroxidase_sf"/>
</dbReference>
<dbReference type="GO" id="GO:0004096">
    <property type="term" value="F:catalase activity"/>
    <property type="evidence" value="ECO:0007669"/>
    <property type="project" value="UniProtKB-UniRule"/>
</dbReference>
<evidence type="ECO:0000259" key="13">
    <source>
        <dbReference type="PROSITE" id="PS50873"/>
    </source>
</evidence>
<keyword evidence="15" id="KW-1185">Reference proteome</keyword>
<dbReference type="PRINTS" id="PR00458">
    <property type="entry name" value="PEROXIDASE"/>
</dbReference>
<feature type="cross-link" description="Tryptophyl-tyrosyl-methioninium (Tyr-Met) (with Trp-101)" evidence="10">
    <location>
        <begin position="229"/>
        <end position="255"/>
    </location>
</feature>
<evidence type="ECO:0000256" key="10">
    <source>
        <dbReference type="HAMAP-Rule" id="MF_01961"/>
    </source>
</evidence>
<evidence type="ECO:0000256" key="12">
    <source>
        <dbReference type="SAM" id="MobiDB-lite"/>
    </source>
</evidence>
<dbReference type="EMBL" id="BMHK01000003">
    <property type="protein sequence ID" value="GGB90338.1"/>
    <property type="molecule type" value="Genomic_DNA"/>
</dbReference>
<comment type="PTM">
    <text evidence="10">Formation of the three residue Trp-Tyr-Met cross-link is important for the catalase, but not the peroxidase activity of the enzyme.</text>
</comment>
<accession>A0A916TPD5</accession>
<dbReference type="Gene3D" id="1.10.520.10">
    <property type="match status" value="2"/>
</dbReference>
<dbReference type="EC" id="1.11.1.21" evidence="10 11"/>
<evidence type="ECO:0000256" key="9">
    <source>
        <dbReference type="ARBA" id="ARBA00060838"/>
    </source>
</evidence>
<feature type="site" description="Transition state stabilizer" evidence="10">
    <location>
        <position position="98"/>
    </location>
</feature>
<evidence type="ECO:0000256" key="8">
    <source>
        <dbReference type="ARBA" id="ARBA00051651"/>
    </source>
</evidence>
<dbReference type="InterPro" id="IPR002016">
    <property type="entry name" value="Haem_peroxidase"/>
</dbReference>
<keyword evidence="5 10" id="KW-0408">Iron</keyword>
<comment type="similarity">
    <text evidence="9 10 11">Belongs to the peroxidase family. Peroxidase/catalase subfamily.</text>
</comment>
<dbReference type="HAMAP" id="MF_01961">
    <property type="entry name" value="Catal_peroxid"/>
    <property type="match status" value="1"/>
</dbReference>
<dbReference type="InterPro" id="IPR019794">
    <property type="entry name" value="Peroxidases_AS"/>
</dbReference>
<dbReference type="RefSeq" id="WP_188768260.1">
    <property type="nucleotide sequence ID" value="NZ_BMHK01000003.1"/>
</dbReference>
<protein>
    <recommendedName>
        <fullName evidence="10 11">Catalase-peroxidase</fullName>
        <shortName evidence="10">CP</shortName>
        <ecNumber evidence="10 11">1.11.1.21</ecNumber>
    </recommendedName>
    <alternativeName>
        <fullName evidence="10">Peroxidase/catalase</fullName>
    </alternativeName>
</protein>
<comment type="catalytic activity">
    <reaction evidence="7 10 11">
        <text>2 H2O2 = O2 + 2 H2O</text>
        <dbReference type="Rhea" id="RHEA:20309"/>
        <dbReference type="ChEBI" id="CHEBI:15377"/>
        <dbReference type="ChEBI" id="CHEBI:15379"/>
        <dbReference type="ChEBI" id="CHEBI:16240"/>
        <dbReference type="EC" id="1.11.1.21"/>
    </reaction>
</comment>
<dbReference type="PROSITE" id="PS00436">
    <property type="entry name" value="PEROXIDASE_2"/>
    <property type="match status" value="1"/>
</dbReference>
<dbReference type="SUPFAM" id="SSF48113">
    <property type="entry name" value="Heme-dependent peroxidases"/>
    <property type="match status" value="2"/>
</dbReference>
<dbReference type="GO" id="GO:0042744">
    <property type="term" value="P:hydrogen peroxide catabolic process"/>
    <property type="evidence" value="ECO:0007669"/>
    <property type="project" value="UniProtKB-KW"/>
</dbReference>
<gene>
    <name evidence="10 14" type="primary">katG</name>
    <name evidence="14" type="ORF">GCM10011494_05860</name>
</gene>
<dbReference type="PANTHER" id="PTHR30555">
    <property type="entry name" value="HYDROPEROXIDASE I, BIFUNCTIONAL CATALASE-PEROXIDASE"/>
    <property type="match status" value="1"/>
</dbReference>
<evidence type="ECO:0000256" key="7">
    <source>
        <dbReference type="ARBA" id="ARBA00049145"/>
    </source>
</evidence>
<evidence type="ECO:0000313" key="15">
    <source>
        <dbReference type="Proteomes" id="UP000608154"/>
    </source>
</evidence>
<proteinExistence type="inferred from homology"/>
<comment type="subunit">
    <text evidence="10">Homodimer or homotetramer.</text>
</comment>
<keyword evidence="1 10" id="KW-0575">Peroxidase</keyword>
<evidence type="ECO:0000256" key="2">
    <source>
        <dbReference type="ARBA" id="ARBA00022617"/>
    </source>
</evidence>
<evidence type="ECO:0000256" key="5">
    <source>
        <dbReference type="ARBA" id="ARBA00023004"/>
    </source>
</evidence>
<sequence length="732" mass="80427">MDMKTGDDPLHGSPMQEGAALRTLLGRTNRDWWPNQLSLDILRPHGATADPYGDDFDYAEAFKKLDYASMKKDLTALMTHSQPWWPADYGHYGPFFIRMAWHSAGTYRTGDGRGGANSGQQRFAPLNSWPDNANLDKARRLLWPIKQKYGRNLSWADLMILAGNVAIESMGGPIFGFGGGRKDVYESEHDVYWGSEEQWVGKGAEARMGEDAGKAMENPLAAVQMGLIYVNPEGPGSKPDPLASAKEIRMTFSRMAMNDEETVALTAGGHTFGKCHGAGDAAKIGAEPEGADIAQQGLGWQSGHQSGIGDDTITSGLEGPWTPTPIKWSMNYFRMLLEYDYELVKSPAGAWQWQPKDQKPEDMAPAAHTPGRKVPTMMTTADMAFKMDPEFREISERFYKHPDAFADAFARAWFKLTHRDMGPKARYLGPEVPDEDLIWQDPVPAGYVPSDSEVTELKTRILGSGLTVSELVKAAWASASTYRQSDHRGGANGARVRLAPQKDWKVNDPDELARVLARLEEIRAGIRLSLADMIVLGGSAAVEKAAKDAGYDVTVPFTGGRGDASEEWTDAESFEPLEPKADGFRNYLGVRFNVPTEELLVDRAQLLGLSAPEMAVLVGGLRVLGANAGGSRHGVLTNRVGQLTNDFFVNLLDMGTAWKQVDDEGDETFVGTDRKTNQHKWTATRTDLVFGSNSQLRALSEVYAANDAGEKFVNDFVAAWTKVMNADRFDLA</sequence>
<dbReference type="CDD" id="cd08200">
    <property type="entry name" value="catalase_peroxidase_2"/>
    <property type="match status" value="1"/>
</dbReference>
<comment type="caution">
    <text evidence="10">Lacks conserved residue(s) required for the propagation of feature annotation.</text>
</comment>
<dbReference type="GO" id="GO:0005829">
    <property type="term" value="C:cytosol"/>
    <property type="evidence" value="ECO:0007669"/>
    <property type="project" value="TreeGrafter"/>
</dbReference>
<dbReference type="PANTHER" id="PTHR30555:SF0">
    <property type="entry name" value="CATALASE-PEROXIDASE"/>
    <property type="match status" value="1"/>
</dbReference>
<dbReference type="Pfam" id="PF00141">
    <property type="entry name" value="peroxidase"/>
    <property type="match status" value="2"/>
</dbReference>
<evidence type="ECO:0000256" key="11">
    <source>
        <dbReference type="RuleBase" id="RU003451"/>
    </source>
</evidence>
<comment type="function">
    <text evidence="10">Bifunctional enzyme with both catalase and broad-spectrum peroxidase activity.</text>
</comment>
<reference evidence="14" key="1">
    <citation type="journal article" date="2014" name="Int. J. Syst. Evol. Microbiol.">
        <title>Complete genome sequence of Corynebacterium casei LMG S-19264T (=DSM 44701T), isolated from a smear-ripened cheese.</title>
        <authorList>
            <consortium name="US DOE Joint Genome Institute (JGI-PGF)"/>
            <person name="Walter F."/>
            <person name="Albersmeier A."/>
            <person name="Kalinowski J."/>
            <person name="Ruckert C."/>
        </authorList>
    </citation>
    <scope>NUCLEOTIDE SEQUENCE</scope>
    <source>
        <strain evidence="14">CGMCC 1.15095</strain>
    </source>
</reference>
<reference evidence="14" key="2">
    <citation type="submission" date="2020-09" db="EMBL/GenBank/DDBJ databases">
        <authorList>
            <person name="Sun Q."/>
            <person name="Zhou Y."/>
        </authorList>
    </citation>
    <scope>NUCLEOTIDE SEQUENCE</scope>
    <source>
        <strain evidence="14">CGMCC 1.15095</strain>
    </source>
</reference>
<dbReference type="PROSITE" id="PS50873">
    <property type="entry name" value="PEROXIDASE_4"/>
    <property type="match status" value="1"/>
</dbReference>
<keyword evidence="2 10" id="KW-0349">Heme</keyword>
<dbReference type="FunFam" id="1.10.420.10:FF:000004">
    <property type="entry name" value="Catalase-peroxidase"/>
    <property type="match status" value="1"/>
</dbReference>
<feature type="domain" description="Plant heme peroxidase family profile" evidence="13">
    <location>
        <begin position="135"/>
        <end position="456"/>
    </location>
</feature>
<feature type="binding site" description="axial binding residue" evidence="10">
    <location>
        <position position="270"/>
    </location>
    <ligand>
        <name>heme b</name>
        <dbReference type="ChEBI" id="CHEBI:60344"/>
    </ligand>
    <ligandPart>
        <name>Fe</name>
        <dbReference type="ChEBI" id="CHEBI:18248"/>
    </ligandPart>
</feature>
<comment type="caution">
    <text evidence="14">The sequence shown here is derived from an EMBL/GenBank/DDBJ whole genome shotgun (WGS) entry which is preliminary data.</text>
</comment>
<keyword evidence="3 10" id="KW-0479">Metal-binding</keyword>
<dbReference type="NCBIfam" id="NF011635">
    <property type="entry name" value="PRK15061.1"/>
    <property type="match status" value="1"/>
</dbReference>
<evidence type="ECO:0000256" key="3">
    <source>
        <dbReference type="ARBA" id="ARBA00022723"/>
    </source>
</evidence>
<comment type="catalytic activity">
    <reaction evidence="8 10 11">
        <text>H2O2 + AH2 = A + 2 H2O</text>
        <dbReference type="Rhea" id="RHEA:30275"/>
        <dbReference type="ChEBI" id="CHEBI:13193"/>
        <dbReference type="ChEBI" id="CHEBI:15377"/>
        <dbReference type="ChEBI" id="CHEBI:16240"/>
        <dbReference type="ChEBI" id="CHEBI:17499"/>
        <dbReference type="EC" id="1.11.1.21"/>
    </reaction>
</comment>
<comment type="cofactor">
    <cofactor evidence="10">
        <name>heme b</name>
        <dbReference type="ChEBI" id="CHEBI:60344"/>
    </cofactor>
    <text evidence="10">Binds 1 heme b (iron(II)-protoporphyrin IX) group per dimer.</text>
</comment>
<name>A0A916TPD5_9SPHN</name>
<feature type="region of interest" description="Disordered" evidence="12">
    <location>
        <begin position="354"/>
        <end position="374"/>
    </location>
</feature>
<evidence type="ECO:0000313" key="14">
    <source>
        <dbReference type="EMBL" id="GGB90338.1"/>
    </source>
</evidence>
<evidence type="ECO:0000256" key="6">
    <source>
        <dbReference type="ARBA" id="ARBA00023324"/>
    </source>
</evidence>
<dbReference type="PRINTS" id="PR00460">
    <property type="entry name" value="BPEROXIDASE"/>
</dbReference>
<dbReference type="Gene3D" id="1.10.420.10">
    <property type="entry name" value="Peroxidase, domain 2"/>
    <property type="match status" value="2"/>
</dbReference>